<dbReference type="Pfam" id="PF00561">
    <property type="entry name" value="Abhydrolase_1"/>
    <property type="match status" value="1"/>
</dbReference>
<dbReference type="PANTHER" id="PTHR43798">
    <property type="entry name" value="MONOACYLGLYCEROL LIPASE"/>
    <property type="match status" value="1"/>
</dbReference>
<comment type="similarity">
    <text evidence="1">Belongs to the peptidase S33 family.</text>
</comment>
<evidence type="ECO:0000256" key="3">
    <source>
        <dbReference type="SAM" id="SignalP"/>
    </source>
</evidence>
<feature type="signal peptide" evidence="3">
    <location>
        <begin position="1"/>
        <end position="21"/>
    </location>
</feature>
<accession>A0A1M6CI79</accession>
<evidence type="ECO:0000256" key="1">
    <source>
        <dbReference type="ARBA" id="ARBA00010088"/>
    </source>
</evidence>
<evidence type="ECO:0000256" key="2">
    <source>
        <dbReference type="ARBA" id="ARBA00022801"/>
    </source>
</evidence>
<evidence type="ECO:0000313" key="6">
    <source>
        <dbReference type="Proteomes" id="UP000184432"/>
    </source>
</evidence>
<dbReference type="RefSeq" id="WP_073314704.1">
    <property type="nucleotide sequence ID" value="NZ_FQYP01000002.1"/>
</dbReference>
<evidence type="ECO:0000313" key="5">
    <source>
        <dbReference type="EMBL" id="SHI60696.1"/>
    </source>
</evidence>
<feature type="chain" id="PRO_5012545141" evidence="3">
    <location>
        <begin position="22"/>
        <end position="319"/>
    </location>
</feature>
<keyword evidence="2" id="KW-0378">Hydrolase</keyword>
<dbReference type="OrthoDB" id="9796770at2"/>
<dbReference type="PANTHER" id="PTHR43798:SF33">
    <property type="entry name" value="HYDROLASE, PUTATIVE (AFU_ORTHOLOGUE AFUA_2G14860)-RELATED"/>
    <property type="match status" value="1"/>
</dbReference>
<gene>
    <name evidence="5" type="ORF">SAMN04488508_102129</name>
</gene>
<organism evidence="5 6">
    <name type="scientific">Aquimarina spongiae</name>
    <dbReference type="NCBI Taxonomy" id="570521"/>
    <lineage>
        <taxon>Bacteria</taxon>
        <taxon>Pseudomonadati</taxon>
        <taxon>Bacteroidota</taxon>
        <taxon>Flavobacteriia</taxon>
        <taxon>Flavobacteriales</taxon>
        <taxon>Flavobacteriaceae</taxon>
        <taxon>Aquimarina</taxon>
    </lineage>
</organism>
<proteinExistence type="inferred from homology"/>
<dbReference type="SUPFAM" id="SSF53474">
    <property type="entry name" value="alpha/beta-Hydrolases"/>
    <property type="match status" value="1"/>
</dbReference>
<dbReference type="Gene3D" id="3.40.50.1820">
    <property type="entry name" value="alpha/beta hydrolase"/>
    <property type="match status" value="1"/>
</dbReference>
<dbReference type="Proteomes" id="UP000184432">
    <property type="component" value="Unassembled WGS sequence"/>
</dbReference>
<dbReference type="InterPro" id="IPR029058">
    <property type="entry name" value="AB_hydrolase_fold"/>
</dbReference>
<feature type="domain" description="AB hydrolase-1" evidence="4">
    <location>
        <begin position="49"/>
        <end position="282"/>
    </location>
</feature>
<dbReference type="STRING" id="570521.SAMN04488508_102129"/>
<dbReference type="PRINTS" id="PR00793">
    <property type="entry name" value="PROAMNOPTASE"/>
</dbReference>
<sequence length="319" mass="36257">MKTTTTIALILAFFFNILASAQSVKTHEGVKIGGIKQWISAKGEDATKPVLLFLHGGPGFSSKVYSKKFIKDLKKDFIVVQWDQRGSGFTAAWGSEDDPISIDLMHQDTKEVVDYVLQKFNKEKLYLVGFSWGGVLGLQFAHQYPELLHAYVSVSAMIHGDASEAQTLQLIKEKAKQTGNTQAVEELANVTIPFTSWEALYVQRKWTAYFSNAKSSKRYYPKALFKEWSAKWMSIFLEASRTDYSQIVQKIDCPIYFFLSKKDLVSNYEVAEELIQDIEADHKEIVWFYNSTHEVPSDEPKKFSAAMIDVARSLSKNEK</sequence>
<keyword evidence="6" id="KW-1185">Reference proteome</keyword>
<dbReference type="EMBL" id="FQYP01000002">
    <property type="protein sequence ID" value="SHI60696.1"/>
    <property type="molecule type" value="Genomic_DNA"/>
</dbReference>
<dbReference type="InterPro" id="IPR002410">
    <property type="entry name" value="Peptidase_S33"/>
</dbReference>
<dbReference type="InterPro" id="IPR050266">
    <property type="entry name" value="AB_hydrolase_sf"/>
</dbReference>
<dbReference type="GO" id="GO:0006508">
    <property type="term" value="P:proteolysis"/>
    <property type="evidence" value="ECO:0007669"/>
    <property type="project" value="InterPro"/>
</dbReference>
<dbReference type="AlphaFoldDB" id="A0A1M6CI79"/>
<reference evidence="6" key="1">
    <citation type="submission" date="2016-11" db="EMBL/GenBank/DDBJ databases">
        <authorList>
            <person name="Varghese N."/>
            <person name="Submissions S."/>
        </authorList>
    </citation>
    <scope>NUCLEOTIDE SEQUENCE [LARGE SCALE GENOMIC DNA]</scope>
    <source>
        <strain evidence="6">DSM 22623</strain>
    </source>
</reference>
<evidence type="ECO:0000259" key="4">
    <source>
        <dbReference type="Pfam" id="PF00561"/>
    </source>
</evidence>
<protein>
    <submittedName>
        <fullName evidence="5">Pimeloyl-ACP methyl ester carboxylesterase</fullName>
    </submittedName>
</protein>
<dbReference type="GO" id="GO:0016020">
    <property type="term" value="C:membrane"/>
    <property type="evidence" value="ECO:0007669"/>
    <property type="project" value="TreeGrafter"/>
</dbReference>
<keyword evidence="3" id="KW-0732">Signal</keyword>
<dbReference type="InterPro" id="IPR000073">
    <property type="entry name" value="AB_hydrolase_1"/>
</dbReference>
<name>A0A1M6CI79_9FLAO</name>
<dbReference type="GO" id="GO:0008233">
    <property type="term" value="F:peptidase activity"/>
    <property type="evidence" value="ECO:0007669"/>
    <property type="project" value="InterPro"/>
</dbReference>